<proteinExistence type="predicted"/>
<gene>
    <name evidence="4" type="primary">TSTD3_2</name>
    <name evidence="4" type="ORF">SK128_009637</name>
</gene>
<keyword evidence="2" id="KW-0732">Signal</keyword>
<reference evidence="4 5" key="1">
    <citation type="submission" date="2023-11" db="EMBL/GenBank/DDBJ databases">
        <title>Halocaridina rubra genome assembly.</title>
        <authorList>
            <person name="Smith C."/>
        </authorList>
    </citation>
    <scope>NUCLEOTIDE SEQUENCE [LARGE SCALE GENOMIC DNA]</scope>
    <source>
        <strain evidence="4">EP-1</strain>
        <tissue evidence="4">Whole</tissue>
    </source>
</reference>
<comment type="caution">
    <text evidence="4">The sequence shown here is derived from an EMBL/GenBank/DDBJ whole genome shotgun (WGS) entry which is preliminary data.</text>
</comment>
<feature type="region of interest" description="Disordered" evidence="1">
    <location>
        <begin position="165"/>
        <end position="189"/>
    </location>
</feature>
<dbReference type="EMBL" id="JAXCGZ010007591">
    <property type="protein sequence ID" value="KAK7079068.1"/>
    <property type="molecule type" value="Genomic_DNA"/>
</dbReference>
<accession>A0AAN8XCS5</accession>
<name>A0AAN8XCS5_HALRR</name>
<dbReference type="PROSITE" id="PS50206">
    <property type="entry name" value="RHODANESE_3"/>
    <property type="match status" value="1"/>
</dbReference>
<dbReference type="PANTHER" id="PTHR44086">
    <property type="entry name" value="THIOSULFATE SULFURTRANSFERASE RDL2, MITOCHONDRIAL-RELATED"/>
    <property type="match status" value="1"/>
</dbReference>
<dbReference type="InterPro" id="IPR036873">
    <property type="entry name" value="Rhodanese-like_dom_sf"/>
</dbReference>
<dbReference type="PANTHER" id="PTHR44086:SF14">
    <property type="entry name" value="RHODANESE DOMAIN-CONTAINING PROTEIN"/>
    <property type="match status" value="1"/>
</dbReference>
<protein>
    <submittedName>
        <fullName evidence="4">Thiosulfate sulfurtransferase/rhodanese-like domain-containing protein 3</fullName>
    </submittedName>
</protein>
<evidence type="ECO:0000256" key="1">
    <source>
        <dbReference type="SAM" id="MobiDB-lite"/>
    </source>
</evidence>
<dbReference type="Pfam" id="PF00581">
    <property type="entry name" value="Rhodanese"/>
    <property type="match status" value="1"/>
</dbReference>
<feature type="domain" description="Rhodanese" evidence="3">
    <location>
        <begin position="48"/>
        <end position="151"/>
    </location>
</feature>
<evidence type="ECO:0000313" key="5">
    <source>
        <dbReference type="Proteomes" id="UP001381693"/>
    </source>
</evidence>
<dbReference type="Proteomes" id="UP001381693">
    <property type="component" value="Unassembled WGS sequence"/>
</dbReference>
<keyword evidence="5" id="KW-1185">Reference proteome</keyword>
<evidence type="ECO:0000313" key="4">
    <source>
        <dbReference type="EMBL" id="KAK7079068.1"/>
    </source>
</evidence>
<dbReference type="InterPro" id="IPR001763">
    <property type="entry name" value="Rhodanese-like_dom"/>
</dbReference>
<feature type="chain" id="PRO_5042877411" evidence="2">
    <location>
        <begin position="24"/>
        <end position="206"/>
    </location>
</feature>
<dbReference type="SUPFAM" id="SSF52821">
    <property type="entry name" value="Rhodanese/Cell cycle control phosphatase"/>
    <property type="match status" value="1"/>
</dbReference>
<sequence length="206" mass="23012">MSGCYIALQRAVVVLMVLSLSATQNIERVIEPSLGEPLAITYEELSSDLQNFTIVDIRRRHEVIEFGQIPTSHVLPLQELEKALAMNENDFLAFYGFPKISKDDPSIVLTCRSGRRVRIANQILKDHGYFKQRLYLGSYLDWVKNGGELIQPGEPYDPNNITNTEITSTDSETNDSTSINLSTGAPEQESTTVASAATIPREFIIF</sequence>
<dbReference type="AlphaFoldDB" id="A0AAN8XCS5"/>
<evidence type="ECO:0000259" key="3">
    <source>
        <dbReference type="PROSITE" id="PS50206"/>
    </source>
</evidence>
<feature type="compositionally biased region" description="Low complexity" evidence="1">
    <location>
        <begin position="165"/>
        <end position="180"/>
    </location>
</feature>
<dbReference type="Gene3D" id="3.40.250.10">
    <property type="entry name" value="Rhodanese-like domain"/>
    <property type="match status" value="1"/>
</dbReference>
<feature type="signal peptide" evidence="2">
    <location>
        <begin position="1"/>
        <end position="23"/>
    </location>
</feature>
<dbReference type="SMART" id="SM00450">
    <property type="entry name" value="RHOD"/>
    <property type="match status" value="1"/>
</dbReference>
<evidence type="ECO:0000256" key="2">
    <source>
        <dbReference type="SAM" id="SignalP"/>
    </source>
</evidence>
<organism evidence="4 5">
    <name type="scientific">Halocaridina rubra</name>
    <name type="common">Hawaiian red shrimp</name>
    <dbReference type="NCBI Taxonomy" id="373956"/>
    <lineage>
        <taxon>Eukaryota</taxon>
        <taxon>Metazoa</taxon>
        <taxon>Ecdysozoa</taxon>
        <taxon>Arthropoda</taxon>
        <taxon>Crustacea</taxon>
        <taxon>Multicrustacea</taxon>
        <taxon>Malacostraca</taxon>
        <taxon>Eumalacostraca</taxon>
        <taxon>Eucarida</taxon>
        <taxon>Decapoda</taxon>
        <taxon>Pleocyemata</taxon>
        <taxon>Caridea</taxon>
        <taxon>Atyoidea</taxon>
        <taxon>Atyidae</taxon>
        <taxon>Halocaridina</taxon>
    </lineage>
</organism>